<name>A0AA46ZV42_PSEVI</name>
<evidence type="ECO:0000313" key="2">
    <source>
        <dbReference type="Proteomes" id="UP001163644"/>
    </source>
</evidence>
<organism evidence="1 2">
    <name type="scientific">Pseudomonas viridiflava</name>
    <name type="common">Phytomonas viridiflava</name>
    <dbReference type="NCBI Taxonomy" id="33069"/>
    <lineage>
        <taxon>Bacteria</taxon>
        <taxon>Pseudomonadati</taxon>
        <taxon>Pseudomonadota</taxon>
        <taxon>Gammaproteobacteria</taxon>
        <taxon>Pseudomonadales</taxon>
        <taxon>Pseudomonadaceae</taxon>
        <taxon>Pseudomonas</taxon>
    </lineage>
</organism>
<accession>A0AA46ZV42</accession>
<gene>
    <name evidence="1" type="ORF">EZZ81_25830</name>
</gene>
<dbReference type="RefSeq" id="WP_029242427.1">
    <property type="nucleotide sequence ID" value="NZ_CP036495.1"/>
</dbReference>
<sequence length="82" mass="8657">MSTVNIEKKTAVAAWVMLLDDSTALLASPGVHHKLLVRQAGALHTSQFVSSEEYSDMLELADGALAYAIEAQLDLPESGSAA</sequence>
<evidence type="ECO:0000313" key="1">
    <source>
        <dbReference type="EMBL" id="UZA71471.1"/>
    </source>
</evidence>
<protein>
    <submittedName>
        <fullName evidence="1">Uncharacterized protein</fullName>
    </submittedName>
</protein>
<dbReference type="Proteomes" id="UP001163644">
    <property type="component" value="Chromosome"/>
</dbReference>
<proteinExistence type="predicted"/>
<reference evidence="1" key="1">
    <citation type="submission" date="2019-02" db="EMBL/GenBank/DDBJ databases">
        <authorList>
            <person name="Lutz S."/>
            <person name="Schori C."/>
            <person name="Ahrens C.H."/>
            <person name="Gueguen E."/>
        </authorList>
    </citation>
    <scope>NUCLEOTIDE SEQUENCE</scope>
    <source>
        <strain evidence="1">Psy35</strain>
    </source>
</reference>
<dbReference type="AlphaFoldDB" id="A0AA46ZV42"/>
<dbReference type="EMBL" id="CP036495">
    <property type="protein sequence ID" value="UZA71471.1"/>
    <property type="molecule type" value="Genomic_DNA"/>
</dbReference>